<dbReference type="Pfam" id="PF08011">
    <property type="entry name" value="PDDEXK_9"/>
    <property type="match status" value="1"/>
</dbReference>
<protein>
    <recommendedName>
        <fullName evidence="1">AAA-ATPase-like domain-containing protein</fullName>
    </recommendedName>
</protein>
<evidence type="ECO:0000313" key="2">
    <source>
        <dbReference type="EMBL" id="RGT78393.1"/>
    </source>
</evidence>
<dbReference type="PANTHER" id="PTHR34825">
    <property type="entry name" value="CONSERVED PROTEIN, WITH A WEAK D-GALACTARATE DEHYDRATASE/ALTRONATE HYDROLASE DOMAIN"/>
    <property type="match status" value="1"/>
</dbReference>
<dbReference type="SUPFAM" id="SSF52540">
    <property type="entry name" value="P-loop containing nucleoside triphosphate hydrolases"/>
    <property type="match status" value="1"/>
</dbReference>
<dbReference type="Pfam" id="PF09820">
    <property type="entry name" value="AAA-ATPase_like"/>
    <property type="match status" value="1"/>
</dbReference>
<sequence>MAQTISIGKQDFLYLRENNYFYIDKTDFIRQWWESADDITLITRPRRFGKTLNMSMLNYFFSNHYSEKSEIFEKLSIWNSEKYRRLQGAYPVIFISFADVKQGNYKDAVQKVKKIIADVYRQYRYLMDYPDFTEADRRKLSDMTDRIDDVTAQDSLKDLSYFLSEYYKKKVIILLDEYDTPMQEAYIHGYWDEFVNFMRGLLNSTFKTNPYMERAIMTGITKEETSSPLDSEIPRQVDEMGFPTRLENTSPSSQCHNLVVVTTTSEQYADCFGFTEKEVFESIEKYGMSDKKAVVKQWYDGFTFGSLKDIYNPWSITNFLKEKKLKPYWAATSSNALISRLIQGSSAEIKSLMESLVNGKSIEVNFDEQIVFNRLEKDESAIWSLLLASGYLKVDSIVHKGITLEPWYRLSITNLETISMFSNLFKGWFADVSSNYNEFVKALFSGDVKAMNVYMNDVAMSTFSSFDTGNHPSDRSQPERFYHGFVLGLLVDIRDNYEVLSNRESGFGRYDVVLVPREKGRDAFVMEFKVFDDSEESGLEDTVAAALRQIDEKNYDTQLLDRGIPENNIKHYGFAFCGKKVLIGC</sequence>
<dbReference type="Proteomes" id="UP000284296">
    <property type="component" value="Unassembled WGS sequence"/>
</dbReference>
<evidence type="ECO:0000313" key="3">
    <source>
        <dbReference type="Proteomes" id="UP000284296"/>
    </source>
</evidence>
<dbReference type="AlphaFoldDB" id="A0A412Q0D9"/>
<dbReference type="RefSeq" id="WP_118004767.1">
    <property type="nucleotide sequence ID" value="NZ_QRXF01000033.1"/>
</dbReference>
<dbReference type="EMBL" id="QRXG01000035">
    <property type="protein sequence ID" value="RGT78393.1"/>
    <property type="molecule type" value="Genomic_DNA"/>
</dbReference>
<dbReference type="InterPro" id="IPR027417">
    <property type="entry name" value="P-loop_NTPase"/>
</dbReference>
<organism evidence="2 3">
    <name type="scientific">Agathobacter rectalis</name>
    <dbReference type="NCBI Taxonomy" id="39491"/>
    <lineage>
        <taxon>Bacteria</taxon>
        <taxon>Bacillati</taxon>
        <taxon>Bacillota</taxon>
        <taxon>Clostridia</taxon>
        <taxon>Lachnospirales</taxon>
        <taxon>Lachnospiraceae</taxon>
        <taxon>Agathobacter</taxon>
    </lineage>
</organism>
<comment type="caution">
    <text evidence="2">The sequence shown here is derived from an EMBL/GenBank/DDBJ whole genome shotgun (WGS) entry which is preliminary data.</text>
</comment>
<dbReference type="PANTHER" id="PTHR34825:SF1">
    <property type="entry name" value="AAA-ATPASE-LIKE DOMAIN-CONTAINING PROTEIN"/>
    <property type="match status" value="1"/>
</dbReference>
<gene>
    <name evidence="2" type="ORF">DWX06_14330</name>
</gene>
<name>A0A412Q0D9_9FIRM</name>
<dbReference type="InterPro" id="IPR018631">
    <property type="entry name" value="AAA-ATPase-like_dom"/>
</dbReference>
<dbReference type="InterPro" id="IPR012547">
    <property type="entry name" value="PDDEXK_9"/>
</dbReference>
<reference evidence="2 3" key="1">
    <citation type="submission" date="2018-08" db="EMBL/GenBank/DDBJ databases">
        <title>A genome reference for cultivated species of the human gut microbiota.</title>
        <authorList>
            <person name="Zou Y."/>
            <person name="Xue W."/>
            <person name="Luo G."/>
        </authorList>
    </citation>
    <scope>NUCLEOTIDE SEQUENCE [LARGE SCALE GENOMIC DNA]</scope>
    <source>
        <strain evidence="2 3">AF18-16LB</strain>
    </source>
</reference>
<evidence type="ECO:0000259" key="1">
    <source>
        <dbReference type="Pfam" id="PF09820"/>
    </source>
</evidence>
<dbReference type="Gene3D" id="3.40.50.300">
    <property type="entry name" value="P-loop containing nucleotide triphosphate hydrolases"/>
    <property type="match status" value="1"/>
</dbReference>
<proteinExistence type="predicted"/>
<accession>A0A412Q0D9</accession>
<feature type="domain" description="AAA-ATPase-like" evidence="1">
    <location>
        <begin position="7"/>
        <end position="222"/>
    </location>
</feature>